<dbReference type="CDD" id="cd20175">
    <property type="entry name" value="ThyX"/>
    <property type="match status" value="1"/>
</dbReference>
<evidence type="ECO:0000313" key="6">
    <source>
        <dbReference type="Proteomes" id="UP000240739"/>
    </source>
</evidence>
<dbReference type="InterPro" id="IPR003669">
    <property type="entry name" value="Thymidylate_synthase_ThyX"/>
</dbReference>
<name>A0A2T4UHB5_9ACTN</name>
<evidence type="ECO:0000256" key="3">
    <source>
        <dbReference type="ARBA" id="ARBA00022727"/>
    </source>
</evidence>
<dbReference type="RefSeq" id="WP_107567078.1">
    <property type="nucleotide sequence ID" value="NZ_PYYB01000001.1"/>
</dbReference>
<proteinExistence type="predicted"/>
<dbReference type="PROSITE" id="PS51331">
    <property type="entry name" value="THYX"/>
    <property type="match status" value="2"/>
</dbReference>
<dbReference type="GO" id="GO:0070402">
    <property type="term" value="F:NADPH binding"/>
    <property type="evidence" value="ECO:0007669"/>
    <property type="project" value="TreeGrafter"/>
</dbReference>
<dbReference type="OrthoDB" id="9780625at2"/>
<dbReference type="Gene3D" id="3.30.1360.170">
    <property type="match status" value="2"/>
</dbReference>
<dbReference type="PANTHER" id="PTHR34934:SF1">
    <property type="entry name" value="FLAVIN-DEPENDENT THYMIDYLATE SYNTHASE"/>
    <property type="match status" value="1"/>
</dbReference>
<dbReference type="EMBL" id="PYYB01000001">
    <property type="protein sequence ID" value="PTL58641.1"/>
    <property type="molecule type" value="Genomic_DNA"/>
</dbReference>
<accession>A0A2T4UHB5</accession>
<evidence type="ECO:0000256" key="2">
    <source>
        <dbReference type="ARBA" id="ARBA00022630"/>
    </source>
</evidence>
<dbReference type="GO" id="GO:0050797">
    <property type="term" value="F:thymidylate synthase (FAD) activity"/>
    <property type="evidence" value="ECO:0007669"/>
    <property type="project" value="InterPro"/>
</dbReference>
<gene>
    <name evidence="5" type="ORF">C7Y72_02720</name>
</gene>
<reference evidence="5 6" key="1">
    <citation type="submission" date="2018-03" db="EMBL/GenBank/DDBJ databases">
        <title>Aquarubrobacter algicola gen. nov., sp. nov., a novel actinobacterium isolated from shallow eutrophic lake during the end of cyanobacterial harmful algal blooms.</title>
        <authorList>
            <person name="Chun S.J."/>
        </authorList>
    </citation>
    <scope>NUCLEOTIDE SEQUENCE [LARGE SCALE GENOMIC DNA]</scope>
    <source>
        <strain evidence="5 6">Seoho-28</strain>
    </source>
</reference>
<dbReference type="GO" id="GO:0032259">
    <property type="term" value="P:methylation"/>
    <property type="evidence" value="ECO:0007669"/>
    <property type="project" value="UniProtKB-KW"/>
</dbReference>
<dbReference type="SUPFAM" id="SSF69796">
    <property type="entry name" value="Thymidylate synthase-complementing protein Thy1"/>
    <property type="match status" value="2"/>
</dbReference>
<protein>
    <submittedName>
        <fullName evidence="5">Thymidylate synthase</fullName>
    </submittedName>
</protein>
<keyword evidence="3" id="KW-0545">Nucleotide biosynthesis</keyword>
<evidence type="ECO:0000256" key="1">
    <source>
        <dbReference type="ARBA" id="ARBA00022603"/>
    </source>
</evidence>
<dbReference type="PANTHER" id="PTHR34934">
    <property type="entry name" value="FLAVIN-DEPENDENT THYMIDYLATE SYNTHASE"/>
    <property type="match status" value="1"/>
</dbReference>
<evidence type="ECO:0000313" key="5">
    <source>
        <dbReference type="EMBL" id="PTL58641.1"/>
    </source>
</evidence>
<organism evidence="5 6">
    <name type="scientific">Paraconexibacter algicola</name>
    <dbReference type="NCBI Taxonomy" id="2133960"/>
    <lineage>
        <taxon>Bacteria</taxon>
        <taxon>Bacillati</taxon>
        <taxon>Actinomycetota</taxon>
        <taxon>Thermoleophilia</taxon>
        <taxon>Solirubrobacterales</taxon>
        <taxon>Paraconexibacteraceae</taxon>
        <taxon>Paraconexibacter</taxon>
    </lineage>
</organism>
<comment type="caution">
    <text evidence="5">The sequence shown here is derived from an EMBL/GenBank/DDBJ whole genome shotgun (WGS) entry which is preliminary data.</text>
</comment>
<keyword evidence="1" id="KW-0808">Transferase</keyword>
<dbReference type="Proteomes" id="UP000240739">
    <property type="component" value="Unassembled WGS sequence"/>
</dbReference>
<dbReference type="GO" id="GO:0050660">
    <property type="term" value="F:flavin adenine dinucleotide binding"/>
    <property type="evidence" value="ECO:0007669"/>
    <property type="project" value="InterPro"/>
</dbReference>
<dbReference type="GO" id="GO:0006231">
    <property type="term" value="P:dTMP biosynthetic process"/>
    <property type="evidence" value="ECO:0007669"/>
    <property type="project" value="InterPro"/>
</dbReference>
<evidence type="ECO:0000256" key="4">
    <source>
        <dbReference type="ARBA" id="ARBA00022827"/>
    </source>
</evidence>
<keyword evidence="1" id="KW-0489">Methyltransferase</keyword>
<keyword evidence="6" id="KW-1185">Reference proteome</keyword>
<sequence>MLYPVESFTPDEQALLAPHVTNLDRPVFALVGLPETVKGALFARYSRYQGTLRRLFLDEFADSLGATTAAPAWDGDEGRRAADLYERIFLGYGDDSVAQLGGAHVACEWTSNVLTKILQRPRLGSYLEQSTRYIAYDAPIEGTSDYRYYRDEQLGPVYEAAMDEIFSIYSACIPKVIAWADAAYPPPDGEPTAAHRRAITAKALDLLRGLLPASSLSHMGIFASGQTYEQLILHLLAHPLPEAREYGRMILDAIKATMPSFVARVERPDRGGEWVSYLEHRESAARRWVARLGLDRPSGDGSVRPSVELLHVDGDEDALLASLLFEAAGVREEETRIRLSALGADERTQLLADLVGERRNRRHRPGRGFEALRYRFEIVSDYGAFRDLQRHRMLTVQWQTLGPHLGAGVPDEVVAAGCGDEYRRALEISRAEFQRLHDAGLATAAPYALCLGFRIRYVLDCNAREAMQLIELRSGREGHPSYRAVAHEMHAQIAAVHPAVAGAMRHVDRETEPRLERILGEMRTQAKLDALTPRA</sequence>
<dbReference type="Pfam" id="PF02511">
    <property type="entry name" value="Thy1"/>
    <property type="match status" value="2"/>
</dbReference>
<keyword evidence="2" id="KW-0285">Flavoprotein</keyword>
<dbReference type="AlphaFoldDB" id="A0A2T4UHB5"/>
<dbReference type="InterPro" id="IPR036098">
    <property type="entry name" value="Thymidylate_synthase_ThyX_sf"/>
</dbReference>
<dbReference type="GO" id="GO:0004799">
    <property type="term" value="F:thymidylate synthase activity"/>
    <property type="evidence" value="ECO:0007669"/>
    <property type="project" value="TreeGrafter"/>
</dbReference>
<keyword evidence="4" id="KW-0274">FAD</keyword>